<dbReference type="GeneID" id="5979804"/>
<evidence type="ECO:0000313" key="2">
    <source>
        <dbReference type="Proteomes" id="UP000001055"/>
    </source>
</evidence>
<dbReference type="AlphaFoldDB" id="Q0U6E2"/>
<evidence type="ECO:0000313" key="1">
    <source>
        <dbReference type="EMBL" id="EAT79970.1"/>
    </source>
</evidence>
<dbReference type="HOGENOM" id="CLU_3033139_0_0_1"/>
<accession>Q0U6E2</accession>
<name>Q0U6E2_PHANO</name>
<dbReference type="KEGG" id="pno:SNOG_12672"/>
<dbReference type="Proteomes" id="UP000001055">
    <property type="component" value="Unassembled WGS sequence"/>
</dbReference>
<gene>
    <name evidence="1" type="ORF">SNOG_12672</name>
</gene>
<dbReference type="RefSeq" id="XP_001802893.1">
    <property type="nucleotide sequence ID" value="XM_001802841.1"/>
</dbReference>
<dbReference type="EMBL" id="CH445347">
    <property type="protein sequence ID" value="EAT79970.1"/>
    <property type="molecule type" value="Genomic_DNA"/>
</dbReference>
<organism evidence="1 2">
    <name type="scientific">Phaeosphaeria nodorum (strain SN15 / ATCC MYA-4574 / FGSC 10173)</name>
    <name type="common">Glume blotch fungus</name>
    <name type="synonym">Parastagonospora nodorum</name>
    <dbReference type="NCBI Taxonomy" id="321614"/>
    <lineage>
        <taxon>Eukaryota</taxon>
        <taxon>Fungi</taxon>
        <taxon>Dikarya</taxon>
        <taxon>Ascomycota</taxon>
        <taxon>Pezizomycotina</taxon>
        <taxon>Dothideomycetes</taxon>
        <taxon>Pleosporomycetidae</taxon>
        <taxon>Pleosporales</taxon>
        <taxon>Pleosporineae</taxon>
        <taxon>Phaeosphaeriaceae</taxon>
        <taxon>Parastagonospora</taxon>
    </lineage>
</organism>
<sequence length="55" mass="5993">MPWYSVQAEFSDPTTTSCILDACLRGVTAAAASATRPSLISVPRRPIVIDNWAVW</sequence>
<reference evidence="2" key="1">
    <citation type="journal article" date="2007" name="Plant Cell">
        <title>Dothideomycete-plant interactions illuminated by genome sequencing and EST analysis of the wheat pathogen Stagonospora nodorum.</title>
        <authorList>
            <person name="Hane J.K."/>
            <person name="Lowe R.G."/>
            <person name="Solomon P.S."/>
            <person name="Tan K.C."/>
            <person name="Schoch C.L."/>
            <person name="Spatafora J.W."/>
            <person name="Crous P.W."/>
            <person name="Kodira C."/>
            <person name="Birren B.W."/>
            <person name="Galagan J.E."/>
            <person name="Torriani S.F."/>
            <person name="McDonald B.A."/>
            <person name="Oliver R.P."/>
        </authorList>
    </citation>
    <scope>NUCLEOTIDE SEQUENCE [LARGE SCALE GENOMIC DNA]</scope>
    <source>
        <strain evidence="2">SN15 / ATCC MYA-4574 / FGSC 10173</strain>
    </source>
</reference>
<protein>
    <submittedName>
        <fullName evidence="1">Uncharacterized protein</fullName>
    </submittedName>
</protein>
<dbReference type="InParanoid" id="Q0U6E2"/>
<proteinExistence type="predicted"/>